<keyword evidence="2" id="KW-1185">Reference proteome</keyword>
<dbReference type="AlphaFoldDB" id="A0AAW9SMG3"/>
<name>A0AAW9SMG3_9RHOB</name>
<proteinExistence type="predicted"/>
<organism evidence="1 2">
    <name type="scientific">Ponticoccus litoralis</name>
    <dbReference type="NCBI Taxonomy" id="422297"/>
    <lineage>
        <taxon>Bacteria</taxon>
        <taxon>Pseudomonadati</taxon>
        <taxon>Pseudomonadota</taxon>
        <taxon>Alphaproteobacteria</taxon>
        <taxon>Rhodobacterales</taxon>
        <taxon>Roseobacteraceae</taxon>
        <taxon>Ponticoccus</taxon>
    </lineage>
</organism>
<protein>
    <submittedName>
        <fullName evidence="1">Uncharacterized protein</fullName>
    </submittedName>
</protein>
<evidence type="ECO:0000313" key="2">
    <source>
        <dbReference type="Proteomes" id="UP001428774"/>
    </source>
</evidence>
<gene>
    <name evidence="1" type="ORF">ABFB10_02080</name>
</gene>
<sequence>MSIEEPRGDSIVKRFAAAAILSASPALADYSDHDGVRIFSERPCTEVIAELDRSFDDLNDGTRDGLARLAPAMAKTGMTFGFLLGFDTAEGGLQGAEETTLRRLRLACARSPQTPALDLLRDFTD</sequence>
<dbReference type="RefSeq" id="WP_347165142.1">
    <property type="nucleotide sequence ID" value="NZ_JBDNCH010000002.1"/>
</dbReference>
<dbReference type="Proteomes" id="UP001428774">
    <property type="component" value="Unassembled WGS sequence"/>
</dbReference>
<reference evidence="1 2" key="1">
    <citation type="submission" date="2024-05" db="EMBL/GenBank/DDBJ databases">
        <title>Genome sequence of Ponticoccus litoralis KCCM 90028.</title>
        <authorList>
            <person name="Kim J.M."/>
            <person name="Lee J.K."/>
            <person name="Choi B.J."/>
            <person name="Bayburt H."/>
            <person name="Baek J.H."/>
            <person name="Jeon C.O."/>
        </authorList>
    </citation>
    <scope>NUCLEOTIDE SEQUENCE [LARGE SCALE GENOMIC DNA]</scope>
    <source>
        <strain evidence="1 2">KCCM 90028</strain>
    </source>
</reference>
<evidence type="ECO:0000313" key="1">
    <source>
        <dbReference type="EMBL" id="MEN9060000.1"/>
    </source>
</evidence>
<dbReference type="EMBL" id="JBDNCH010000002">
    <property type="protein sequence ID" value="MEN9060000.1"/>
    <property type="molecule type" value="Genomic_DNA"/>
</dbReference>
<comment type="caution">
    <text evidence="1">The sequence shown here is derived from an EMBL/GenBank/DDBJ whole genome shotgun (WGS) entry which is preliminary data.</text>
</comment>
<accession>A0AAW9SMG3</accession>